<evidence type="ECO:0000313" key="3">
    <source>
        <dbReference type="Proteomes" id="UP000492820"/>
    </source>
</evidence>
<reference evidence="2 3" key="1">
    <citation type="journal article" date="2013" name="Nature">
        <title>The genomes of four tapeworm species reveal adaptations to parasitism.</title>
        <authorList>
            <person name="Tsai I.J."/>
            <person name="Zarowiecki M."/>
            <person name="Holroyd N."/>
            <person name="Garciarrubio A."/>
            <person name="Sanchez-Flores A."/>
            <person name="Brooks K.L."/>
            <person name="Tracey A."/>
            <person name="Bobes R.J."/>
            <person name="Fragoso G."/>
            <person name="Sciutto E."/>
            <person name="Aslett M."/>
            <person name="Beasley H."/>
            <person name="Bennett H.M."/>
            <person name="Cai J."/>
            <person name="Camicia F."/>
            <person name="Clark R."/>
            <person name="Cucher M."/>
            <person name="De Silva N."/>
            <person name="Day T.A."/>
            <person name="Deplazes P."/>
            <person name="Estrada K."/>
            <person name="Fernandez C."/>
            <person name="Holland P.W."/>
            <person name="Hou J."/>
            <person name="Hu S."/>
            <person name="Huckvale T."/>
            <person name="Hung S.S."/>
            <person name="Kamenetzky L."/>
            <person name="Keane J.A."/>
            <person name="Kiss F."/>
            <person name="Koziol U."/>
            <person name="Lambert O."/>
            <person name="Liu K."/>
            <person name="Luo X."/>
            <person name="Luo Y."/>
            <person name="Macchiaroli N."/>
            <person name="Nichol S."/>
            <person name="Paps J."/>
            <person name="Parkinson J."/>
            <person name="Pouchkina-Stantcheva N."/>
            <person name="Riddiford N."/>
            <person name="Rosenzvit M."/>
            <person name="Salinas G."/>
            <person name="Wasmuth J.D."/>
            <person name="Zamanian M."/>
            <person name="Zheng Y."/>
            <person name="Cai X."/>
            <person name="Soberon X."/>
            <person name="Olson P.D."/>
            <person name="Laclette J.P."/>
            <person name="Brehm K."/>
            <person name="Berriman M."/>
            <person name="Garciarrubio A."/>
            <person name="Bobes R.J."/>
            <person name="Fragoso G."/>
            <person name="Sanchez-Flores A."/>
            <person name="Estrada K."/>
            <person name="Cevallos M.A."/>
            <person name="Morett E."/>
            <person name="Gonzalez V."/>
            <person name="Portillo T."/>
            <person name="Ochoa-Leyva A."/>
            <person name="Jose M.V."/>
            <person name="Sciutto E."/>
            <person name="Landa A."/>
            <person name="Jimenez L."/>
            <person name="Valdes V."/>
            <person name="Carrero J.C."/>
            <person name="Larralde C."/>
            <person name="Morales-Montor J."/>
            <person name="Limon-Lason J."/>
            <person name="Soberon X."/>
            <person name="Laclette J.P."/>
        </authorList>
    </citation>
    <scope>NUCLEOTIDE SEQUENCE [LARGE SCALE GENOMIC DNA]</scope>
</reference>
<dbReference type="Proteomes" id="UP000492820">
    <property type="component" value="Unassembled WGS sequence"/>
</dbReference>
<feature type="compositionally biased region" description="Polar residues" evidence="1">
    <location>
        <begin position="78"/>
        <end position="101"/>
    </location>
</feature>
<feature type="region of interest" description="Disordered" evidence="1">
    <location>
        <begin position="78"/>
        <end position="107"/>
    </location>
</feature>
<evidence type="ECO:0000256" key="1">
    <source>
        <dbReference type="SAM" id="MobiDB-lite"/>
    </source>
</evidence>
<sequence length="107" mass="11740">MFRILGINVHIRQRDLLTSWKRWSMPQFNVTLCLQNTSPLCLHYDSVNSTSSEPKSSSPLPPPITSIAILLFESVTSDGEDSSTMLPDSQVTSADTKQGDVSSAKAK</sequence>
<dbReference type="EMBL" id="LK028590">
    <property type="protein sequence ID" value="CDS23294.1"/>
    <property type="molecule type" value="Genomic_DNA"/>
</dbReference>
<organism evidence="2">
    <name type="scientific">Echinococcus granulosus</name>
    <name type="common">Hydatid tapeworm</name>
    <dbReference type="NCBI Taxonomy" id="6210"/>
    <lineage>
        <taxon>Eukaryota</taxon>
        <taxon>Metazoa</taxon>
        <taxon>Spiralia</taxon>
        <taxon>Lophotrochozoa</taxon>
        <taxon>Platyhelminthes</taxon>
        <taxon>Cestoda</taxon>
        <taxon>Eucestoda</taxon>
        <taxon>Cyclophyllidea</taxon>
        <taxon>Taeniidae</taxon>
        <taxon>Echinococcus</taxon>
        <taxon>Echinococcus granulosus group</taxon>
    </lineage>
</organism>
<dbReference type="WBParaSite" id="EgrG_002037500">
    <property type="protein sequence ID" value="EgrG_002037500"/>
    <property type="gene ID" value="EgrG_002037500"/>
</dbReference>
<name>A0A068WU43_ECHGR</name>
<dbReference type="AlphaFoldDB" id="A0A068WU43"/>
<accession>A0A068WU43</accession>
<evidence type="ECO:0000313" key="2">
    <source>
        <dbReference type="EMBL" id="CDS23294.1"/>
    </source>
</evidence>
<gene>
    <name evidence="2" type="ORF">EgrG_002037500</name>
</gene>
<reference evidence="2" key="2">
    <citation type="submission" date="2014-06" db="EMBL/GenBank/DDBJ databases">
        <authorList>
            <person name="Aslett M."/>
        </authorList>
    </citation>
    <scope>NUCLEOTIDE SEQUENCE</scope>
</reference>
<protein>
    <submittedName>
        <fullName evidence="4">Ovule protein</fullName>
    </submittedName>
</protein>
<reference evidence="4" key="3">
    <citation type="submission" date="2020-10" db="UniProtKB">
        <authorList>
            <consortium name="WormBaseParasite"/>
        </authorList>
    </citation>
    <scope>IDENTIFICATION</scope>
</reference>
<proteinExistence type="predicted"/>
<evidence type="ECO:0000313" key="4">
    <source>
        <dbReference type="WBParaSite" id="EgrG_002037500"/>
    </source>
</evidence>